<dbReference type="InterPro" id="IPR050267">
    <property type="entry name" value="Anti-sigma-factor_SerPK"/>
</dbReference>
<dbReference type="InterPro" id="IPR003594">
    <property type="entry name" value="HATPase_dom"/>
</dbReference>
<dbReference type="InterPro" id="IPR036890">
    <property type="entry name" value="HATPase_C_sf"/>
</dbReference>
<gene>
    <name evidence="3" type="ORF">SAMN06295879_1962</name>
</gene>
<dbReference type="PANTHER" id="PTHR35526:SF3">
    <property type="entry name" value="ANTI-SIGMA-F FACTOR RSBW"/>
    <property type="match status" value="1"/>
</dbReference>
<evidence type="ECO:0000256" key="1">
    <source>
        <dbReference type="ARBA" id="ARBA00022527"/>
    </source>
</evidence>
<dbReference type="RefSeq" id="WP_052521543.1">
    <property type="nucleotide sequence ID" value="NZ_FUYG01000004.1"/>
</dbReference>
<proteinExistence type="predicted"/>
<keyword evidence="3" id="KW-0418">Kinase</keyword>
<accession>A0A1T4XY70</accession>
<evidence type="ECO:0000259" key="2">
    <source>
        <dbReference type="Pfam" id="PF13581"/>
    </source>
</evidence>
<evidence type="ECO:0000313" key="4">
    <source>
        <dbReference type="Proteomes" id="UP000189735"/>
    </source>
</evidence>
<dbReference type="PANTHER" id="PTHR35526">
    <property type="entry name" value="ANTI-SIGMA-F FACTOR RSBW-RELATED"/>
    <property type="match status" value="1"/>
</dbReference>
<keyword evidence="3" id="KW-0808">Transferase</keyword>
<reference evidence="4" key="1">
    <citation type="submission" date="2017-02" db="EMBL/GenBank/DDBJ databases">
        <authorList>
            <person name="Varghese N."/>
            <person name="Submissions S."/>
        </authorList>
    </citation>
    <scope>NUCLEOTIDE SEQUENCE [LARGE SCALE GENOMIC DNA]</scope>
    <source>
        <strain evidence="4">VKM Ac-2052</strain>
    </source>
</reference>
<dbReference type="Proteomes" id="UP000189735">
    <property type="component" value="Unassembled WGS sequence"/>
</dbReference>
<evidence type="ECO:0000313" key="3">
    <source>
        <dbReference type="EMBL" id="SKA94519.1"/>
    </source>
</evidence>
<dbReference type="EMBL" id="FUYG01000004">
    <property type="protein sequence ID" value="SKA94519.1"/>
    <property type="molecule type" value="Genomic_DNA"/>
</dbReference>
<dbReference type="CDD" id="cd16936">
    <property type="entry name" value="HATPase_RsbW-like"/>
    <property type="match status" value="1"/>
</dbReference>
<dbReference type="Pfam" id="PF13581">
    <property type="entry name" value="HATPase_c_2"/>
    <property type="match status" value="1"/>
</dbReference>
<protein>
    <submittedName>
        <fullName evidence="3">Anti-sigma regulatory factor (Ser/Thr protein kinase)</fullName>
    </submittedName>
</protein>
<dbReference type="AlphaFoldDB" id="A0A1T4XY70"/>
<dbReference type="SUPFAM" id="SSF55874">
    <property type="entry name" value="ATPase domain of HSP90 chaperone/DNA topoisomerase II/histidine kinase"/>
    <property type="match status" value="1"/>
</dbReference>
<keyword evidence="1" id="KW-0723">Serine/threonine-protein kinase</keyword>
<organism evidence="3 4">
    <name type="scientific">Agreia bicolorata</name>
    <dbReference type="NCBI Taxonomy" id="110935"/>
    <lineage>
        <taxon>Bacteria</taxon>
        <taxon>Bacillati</taxon>
        <taxon>Actinomycetota</taxon>
        <taxon>Actinomycetes</taxon>
        <taxon>Micrococcales</taxon>
        <taxon>Microbacteriaceae</taxon>
        <taxon>Agreia</taxon>
    </lineage>
</organism>
<name>A0A1T4XY70_9MICO</name>
<dbReference type="GO" id="GO:0004674">
    <property type="term" value="F:protein serine/threonine kinase activity"/>
    <property type="evidence" value="ECO:0007669"/>
    <property type="project" value="UniProtKB-KW"/>
</dbReference>
<dbReference type="Gene3D" id="3.30.565.10">
    <property type="entry name" value="Histidine kinase-like ATPase, C-terminal domain"/>
    <property type="match status" value="1"/>
</dbReference>
<sequence>MTVVAESSLQLQPTALAMREIGGWLRSAIDHLDDTTAAALFPRAELAVHEACMNVIEHGQLPAGAVVDVNLVLDSTELTVWVRDSGTEFDLAAVTSPAPNTLQERGYGIKIIRSLVSELSYRRIGEQNELTLRIDFGGTQNAQ</sequence>
<feature type="domain" description="Histidine kinase/HSP90-like ATPase" evidence="2">
    <location>
        <begin position="31"/>
        <end position="133"/>
    </location>
</feature>